<dbReference type="GO" id="GO:0016747">
    <property type="term" value="F:acyltransferase activity, transferring groups other than amino-acyl groups"/>
    <property type="evidence" value="ECO:0007669"/>
    <property type="project" value="InterPro"/>
</dbReference>
<dbReference type="STRING" id="83656.B1H18_02025"/>
<sequence length="364" mass="39464">MATLCRPAISVPEHVITMEETLVLARKLHAGHPRLGLALRLIANTGVQTRHLVQPIEATLRHPGLTERNALYESEAKARVPDTVRRALGNAGLGPEDIDMIVYVSCTGFMMPSLTAWLINTMGFRPQTRQLPIAQLGCAAGGAAVNRAHDFCTAYPEANVLIVACEFCSLCYQPTDLEVGNLLSNGLFGDAVAAAVVRGQGGRGMRLEHNGSHLVPGTEEWIAYAVRDTGYHFMLDKRVPGTMAQLAPAMSELTEMCDWDISGLGFYIVHAGGPRILDDLCTHLRLPSTVFRYSRATLTERGNIASAVVFDALDRFFADGGARHEDRGLIAGFGPGITAEISLGSWSDGRGEELKETRRELAEI</sequence>
<dbReference type="CDD" id="cd00831">
    <property type="entry name" value="CHS_like"/>
    <property type="match status" value="1"/>
</dbReference>
<evidence type="ECO:0000256" key="3">
    <source>
        <dbReference type="ARBA" id="ARBA00022679"/>
    </source>
</evidence>
<dbReference type="Gene3D" id="3.40.47.10">
    <property type="match status" value="2"/>
</dbReference>
<dbReference type="InterPro" id="IPR016039">
    <property type="entry name" value="Thiolase-like"/>
</dbReference>
<comment type="caution">
    <text evidence="8">The sequence shown here is derived from an EMBL/GenBank/DDBJ whole genome shotgun (WGS) entry which is preliminary data.</text>
</comment>
<dbReference type="SUPFAM" id="SSF53901">
    <property type="entry name" value="Thiolase-like"/>
    <property type="match status" value="2"/>
</dbReference>
<evidence type="ECO:0000259" key="7">
    <source>
        <dbReference type="Pfam" id="PF02797"/>
    </source>
</evidence>
<evidence type="ECO:0000256" key="2">
    <source>
        <dbReference type="ARBA" id="ARBA00011738"/>
    </source>
</evidence>
<dbReference type="RefSeq" id="WP_077964133.1">
    <property type="nucleotide sequence ID" value="NZ_CP045178.1"/>
</dbReference>
<dbReference type="Proteomes" id="UP000190539">
    <property type="component" value="Unassembled WGS sequence"/>
</dbReference>
<dbReference type="PANTHER" id="PTHR11877">
    <property type="entry name" value="HYDROXYMETHYLGLUTARYL-COA SYNTHASE"/>
    <property type="match status" value="1"/>
</dbReference>
<dbReference type="PIRSF" id="PIRSF000451">
    <property type="entry name" value="PKS_III"/>
    <property type="match status" value="1"/>
</dbReference>
<keyword evidence="4" id="KW-0012">Acyltransferase</keyword>
<proteinExistence type="inferred from homology"/>
<dbReference type="OrthoDB" id="9786288at2"/>
<evidence type="ECO:0000313" key="9">
    <source>
        <dbReference type="Proteomes" id="UP000190539"/>
    </source>
</evidence>
<keyword evidence="3" id="KW-0808">Transferase</keyword>
<reference evidence="8 9" key="1">
    <citation type="submission" date="2017-02" db="EMBL/GenBank/DDBJ databases">
        <title>Draft Genome Sequence of Streptomyces tsukubaensis F601, a Producer of the immunosuppressant tacrolimus FK506.</title>
        <authorList>
            <person name="Zong G."/>
            <person name="Zhong C."/>
            <person name="Fu J."/>
            <person name="Qin R."/>
            <person name="Cao G."/>
        </authorList>
    </citation>
    <scope>NUCLEOTIDE SEQUENCE [LARGE SCALE GENOMIC DNA]</scope>
    <source>
        <strain evidence="8 9">F601</strain>
    </source>
</reference>
<evidence type="ECO:0000256" key="1">
    <source>
        <dbReference type="ARBA" id="ARBA00005531"/>
    </source>
</evidence>
<dbReference type="InterPro" id="IPR011141">
    <property type="entry name" value="Polyketide_synthase_type-III"/>
</dbReference>
<evidence type="ECO:0000259" key="6">
    <source>
        <dbReference type="Pfam" id="PF00195"/>
    </source>
</evidence>
<feature type="domain" description="Chalcone/stilbene synthase N-terminal" evidence="6">
    <location>
        <begin position="59"/>
        <end position="197"/>
    </location>
</feature>
<organism evidence="8 9">
    <name type="scientific">Streptomyces tsukubensis</name>
    <dbReference type="NCBI Taxonomy" id="83656"/>
    <lineage>
        <taxon>Bacteria</taxon>
        <taxon>Bacillati</taxon>
        <taxon>Actinomycetota</taxon>
        <taxon>Actinomycetes</taxon>
        <taxon>Kitasatosporales</taxon>
        <taxon>Streptomycetaceae</taxon>
        <taxon>Streptomyces</taxon>
    </lineage>
</organism>
<dbReference type="PANTHER" id="PTHR11877:SF99">
    <property type="entry name" value="1,3,6,8-TETRAHYDROXYNAPHTHALENE SYNTHASE"/>
    <property type="match status" value="1"/>
</dbReference>
<name>A0A1V4AFL4_9ACTN</name>
<dbReference type="InterPro" id="IPR001099">
    <property type="entry name" value="Chalcone/stilbene_synt_N"/>
</dbReference>
<keyword evidence="9" id="KW-1185">Reference proteome</keyword>
<comment type="subunit">
    <text evidence="2">Homodimer.</text>
</comment>
<dbReference type="Pfam" id="PF02797">
    <property type="entry name" value="Chal_sti_synt_C"/>
    <property type="match status" value="1"/>
</dbReference>
<gene>
    <name evidence="8" type="ORF">B1H18_02025</name>
</gene>
<comment type="similarity">
    <text evidence="1">Belongs to the thiolase-like superfamily. Chalcone/stilbene synthases family.</text>
</comment>
<feature type="domain" description="Chalcone/stilbene synthase C-terminal" evidence="7">
    <location>
        <begin position="212"/>
        <end position="340"/>
    </location>
</feature>
<dbReference type="FunFam" id="3.40.47.10:FF:000040">
    <property type="entry name" value="Type III polyketide synthase"/>
    <property type="match status" value="1"/>
</dbReference>
<dbReference type="EMBL" id="MVFC01000001">
    <property type="protein sequence ID" value="OON82834.1"/>
    <property type="molecule type" value="Genomic_DNA"/>
</dbReference>
<dbReference type="AlphaFoldDB" id="A0A1V4AFL4"/>
<feature type="active site" description="Acyl-thioester intermediate" evidence="5">
    <location>
        <position position="138"/>
    </location>
</feature>
<protein>
    <submittedName>
        <fullName evidence="8">Type III polyketide synthase</fullName>
    </submittedName>
</protein>
<dbReference type="Pfam" id="PF00195">
    <property type="entry name" value="Chal_sti_synt_N"/>
    <property type="match status" value="1"/>
</dbReference>
<evidence type="ECO:0000313" key="8">
    <source>
        <dbReference type="EMBL" id="OON82834.1"/>
    </source>
</evidence>
<accession>A0A1V4AFL4</accession>
<dbReference type="GO" id="GO:0030639">
    <property type="term" value="P:polyketide biosynthetic process"/>
    <property type="evidence" value="ECO:0007669"/>
    <property type="project" value="TreeGrafter"/>
</dbReference>
<dbReference type="InterPro" id="IPR012328">
    <property type="entry name" value="Chalcone/stilbene_synt_C"/>
</dbReference>
<evidence type="ECO:0000256" key="5">
    <source>
        <dbReference type="PIRSR" id="PIRSR000451-1"/>
    </source>
</evidence>
<evidence type="ECO:0000256" key="4">
    <source>
        <dbReference type="ARBA" id="ARBA00023315"/>
    </source>
</evidence>